<reference evidence="2" key="1">
    <citation type="journal article" date="2019" name="Int. J. Syst. Evol. Microbiol.">
        <title>The Global Catalogue of Microorganisms (GCM) 10K type strain sequencing project: providing services to taxonomists for standard genome sequencing and annotation.</title>
        <authorList>
            <consortium name="The Broad Institute Genomics Platform"/>
            <consortium name="The Broad Institute Genome Sequencing Center for Infectious Disease"/>
            <person name="Wu L."/>
            <person name="Ma J."/>
        </authorList>
    </citation>
    <scope>NUCLEOTIDE SEQUENCE [LARGE SCALE GENOMIC DNA]</scope>
    <source>
        <strain evidence="2">CCM 7526</strain>
    </source>
</reference>
<sequence>MVRGSFDTDGLRSSADQISRTAASLAEIESALRGIPSGACPRIVDQALDELARNGSDMISDIDEETTALSQKMRQAAQIYDGLEQSMVRYFRSGP</sequence>
<name>A0ABW4A1V0_9ACTN</name>
<dbReference type="Proteomes" id="UP001597183">
    <property type="component" value="Unassembled WGS sequence"/>
</dbReference>
<protein>
    <recommendedName>
        <fullName evidence="3">Excreted virulence factor EspC, type VII ESX diderm</fullName>
    </recommendedName>
</protein>
<evidence type="ECO:0000313" key="2">
    <source>
        <dbReference type="Proteomes" id="UP001597183"/>
    </source>
</evidence>
<accession>A0ABW4A1V0</accession>
<evidence type="ECO:0008006" key="3">
    <source>
        <dbReference type="Google" id="ProtNLM"/>
    </source>
</evidence>
<comment type="caution">
    <text evidence="1">The sequence shown here is derived from an EMBL/GenBank/DDBJ whole genome shotgun (WGS) entry which is preliminary data.</text>
</comment>
<organism evidence="1 2">
    <name type="scientific">Actinoplanes sichuanensis</name>
    <dbReference type="NCBI Taxonomy" id="512349"/>
    <lineage>
        <taxon>Bacteria</taxon>
        <taxon>Bacillati</taxon>
        <taxon>Actinomycetota</taxon>
        <taxon>Actinomycetes</taxon>
        <taxon>Micromonosporales</taxon>
        <taxon>Micromonosporaceae</taxon>
        <taxon>Actinoplanes</taxon>
    </lineage>
</organism>
<dbReference type="RefSeq" id="WP_317793945.1">
    <property type="nucleotide sequence ID" value="NZ_AP028461.1"/>
</dbReference>
<gene>
    <name evidence="1" type="ORF">ACFQ5G_02150</name>
</gene>
<evidence type="ECO:0000313" key="1">
    <source>
        <dbReference type="EMBL" id="MFD1364138.1"/>
    </source>
</evidence>
<dbReference type="EMBL" id="JBHTMK010000004">
    <property type="protein sequence ID" value="MFD1364138.1"/>
    <property type="molecule type" value="Genomic_DNA"/>
</dbReference>
<keyword evidence="2" id="KW-1185">Reference proteome</keyword>
<proteinExistence type="predicted"/>